<accession>A0A1E5PAC7</accession>
<evidence type="ECO:0000313" key="2">
    <source>
        <dbReference type="EMBL" id="OEJ26516.1"/>
    </source>
</evidence>
<proteinExistence type="predicted"/>
<feature type="compositionally biased region" description="Polar residues" evidence="1">
    <location>
        <begin position="25"/>
        <end position="34"/>
    </location>
</feature>
<reference evidence="2 3" key="1">
    <citation type="submission" date="2016-08" db="EMBL/GenBank/DDBJ databases">
        <title>Complete genome sequence of Streptomyces agglomeratus strain 6-3-2, a novel anti-MRSA actinomycete isolated from Wuli of Tebit, China.</title>
        <authorList>
            <person name="Chen X."/>
        </authorList>
    </citation>
    <scope>NUCLEOTIDE SEQUENCE [LARGE SCALE GENOMIC DNA]</scope>
    <source>
        <strain evidence="2 3">6-3-2</strain>
    </source>
</reference>
<dbReference type="STRING" id="285458.BGM19_16440"/>
<comment type="caution">
    <text evidence="2">The sequence shown here is derived from an EMBL/GenBank/DDBJ whole genome shotgun (WGS) entry which is preliminary data.</text>
</comment>
<dbReference type="AlphaFoldDB" id="A0A1E5PAC7"/>
<evidence type="ECO:0000313" key="3">
    <source>
        <dbReference type="Proteomes" id="UP000095759"/>
    </source>
</evidence>
<evidence type="ECO:0000256" key="1">
    <source>
        <dbReference type="SAM" id="MobiDB-lite"/>
    </source>
</evidence>
<keyword evidence="3" id="KW-1185">Reference proteome</keyword>
<sequence length="65" mass="6439">MLSEAGIAASSRSAGKSFSAAGPSHATTSPSPAINGSPAVGGAKLLTRTVEQATGLRLDHYAEVE</sequence>
<name>A0A1E5PAC7_9ACTN</name>
<organism evidence="2 3">
    <name type="scientific">Streptomyces agglomeratus</name>
    <dbReference type="NCBI Taxonomy" id="285458"/>
    <lineage>
        <taxon>Bacteria</taxon>
        <taxon>Bacillati</taxon>
        <taxon>Actinomycetota</taxon>
        <taxon>Actinomycetes</taxon>
        <taxon>Kitasatosporales</taxon>
        <taxon>Streptomycetaceae</taxon>
        <taxon>Streptomyces</taxon>
    </lineage>
</organism>
<protein>
    <submittedName>
        <fullName evidence="2">Uncharacterized protein</fullName>
    </submittedName>
</protein>
<feature type="region of interest" description="Disordered" evidence="1">
    <location>
        <begin position="1"/>
        <end position="40"/>
    </location>
</feature>
<gene>
    <name evidence="2" type="ORF">AS594_20515</name>
</gene>
<dbReference type="Gene3D" id="3.30.420.590">
    <property type="match status" value="1"/>
</dbReference>
<dbReference type="EMBL" id="MEHJ01000001">
    <property type="protein sequence ID" value="OEJ26516.1"/>
    <property type="molecule type" value="Genomic_DNA"/>
</dbReference>
<dbReference type="Proteomes" id="UP000095759">
    <property type="component" value="Unassembled WGS sequence"/>
</dbReference>